<dbReference type="GO" id="GO:0000160">
    <property type="term" value="P:phosphorelay signal transduction system"/>
    <property type="evidence" value="ECO:0007669"/>
    <property type="project" value="TreeGrafter"/>
</dbReference>
<evidence type="ECO:0000256" key="2">
    <source>
        <dbReference type="ARBA" id="ARBA00012438"/>
    </source>
</evidence>
<evidence type="ECO:0000256" key="3">
    <source>
        <dbReference type="ARBA" id="ARBA00022553"/>
    </source>
</evidence>
<sequence>MFAYISEQHQPRAFMQPTRERLQALKLNPVCHRVQLTELVREELAELAPLAMEKGEELVLEDNEDCWVETEPIALAIALQHLVTNALNFSPPGSEVKVVIGTHCLSVQDQGRALKKPK</sequence>
<dbReference type="InterPro" id="IPR050428">
    <property type="entry name" value="TCS_sensor_his_kinase"/>
</dbReference>
<evidence type="ECO:0000256" key="4">
    <source>
        <dbReference type="ARBA" id="ARBA00022679"/>
    </source>
</evidence>
<comment type="caution">
    <text evidence="6">The sequence shown here is derived from an EMBL/GenBank/DDBJ whole genome shotgun (WGS) entry which is preliminary data.</text>
</comment>
<dbReference type="InterPro" id="IPR036890">
    <property type="entry name" value="HATPase_C_sf"/>
</dbReference>
<dbReference type="GO" id="GO:0005886">
    <property type="term" value="C:plasma membrane"/>
    <property type="evidence" value="ECO:0007669"/>
    <property type="project" value="TreeGrafter"/>
</dbReference>
<name>A0AAP2RZ34_9PSED</name>
<evidence type="ECO:0000313" key="7">
    <source>
        <dbReference type="Proteomes" id="UP000814126"/>
    </source>
</evidence>
<protein>
    <recommendedName>
        <fullName evidence="2">histidine kinase</fullName>
        <ecNumber evidence="2">2.7.13.3</ecNumber>
    </recommendedName>
</protein>
<keyword evidence="4" id="KW-0808">Transferase</keyword>
<evidence type="ECO:0000313" key="6">
    <source>
        <dbReference type="EMBL" id="MCF5654419.1"/>
    </source>
</evidence>
<comment type="catalytic activity">
    <reaction evidence="1">
        <text>ATP + protein L-histidine = ADP + protein N-phospho-L-histidine.</text>
        <dbReference type="EC" id="2.7.13.3"/>
    </reaction>
</comment>
<proteinExistence type="predicted"/>
<dbReference type="Gene3D" id="3.30.565.10">
    <property type="entry name" value="Histidine kinase-like ATPase, C-terminal domain"/>
    <property type="match status" value="1"/>
</dbReference>
<keyword evidence="5 6" id="KW-0418">Kinase</keyword>
<dbReference type="Proteomes" id="UP000814126">
    <property type="component" value="Unassembled WGS sequence"/>
</dbReference>
<dbReference type="PANTHER" id="PTHR45436:SF1">
    <property type="entry name" value="SENSOR PROTEIN QSEC"/>
    <property type="match status" value="1"/>
</dbReference>
<evidence type="ECO:0000256" key="1">
    <source>
        <dbReference type="ARBA" id="ARBA00000085"/>
    </source>
</evidence>
<dbReference type="AlphaFoldDB" id="A0AAP2RZ34"/>
<dbReference type="GO" id="GO:0004673">
    <property type="term" value="F:protein histidine kinase activity"/>
    <property type="evidence" value="ECO:0007669"/>
    <property type="project" value="UniProtKB-EC"/>
</dbReference>
<keyword evidence="3" id="KW-0597">Phosphoprotein</keyword>
<organism evidence="6 7">
    <name type="scientific">Pseudomonas poae</name>
    <dbReference type="NCBI Taxonomy" id="200451"/>
    <lineage>
        <taxon>Bacteria</taxon>
        <taxon>Pseudomonadati</taxon>
        <taxon>Pseudomonadota</taxon>
        <taxon>Gammaproteobacteria</taxon>
        <taxon>Pseudomonadales</taxon>
        <taxon>Pseudomonadaceae</taxon>
        <taxon>Pseudomonas</taxon>
    </lineage>
</organism>
<dbReference type="SUPFAM" id="SSF55874">
    <property type="entry name" value="ATPase domain of HSP90 chaperone/DNA topoisomerase II/histidine kinase"/>
    <property type="match status" value="1"/>
</dbReference>
<dbReference type="EC" id="2.7.13.3" evidence="2"/>
<dbReference type="PANTHER" id="PTHR45436">
    <property type="entry name" value="SENSOR HISTIDINE KINASE YKOH"/>
    <property type="match status" value="1"/>
</dbReference>
<evidence type="ECO:0000256" key="5">
    <source>
        <dbReference type="ARBA" id="ARBA00022777"/>
    </source>
</evidence>
<gene>
    <name evidence="6" type="ORF">GIV46_05245</name>
</gene>
<reference evidence="6" key="1">
    <citation type="submission" date="2019-11" db="EMBL/GenBank/DDBJ databases">
        <title>Epiphytic Pseudomonas syringae from cherry orchards.</title>
        <authorList>
            <person name="Hulin M.T."/>
        </authorList>
    </citation>
    <scope>NUCLEOTIDE SEQUENCE</scope>
    <source>
        <strain evidence="6">PA-2-1F</strain>
    </source>
</reference>
<dbReference type="EMBL" id="WJZX01000010">
    <property type="protein sequence ID" value="MCF5654419.1"/>
    <property type="molecule type" value="Genomic_DNA"/>
</dbReference>
<accession>A0AAP2RZ34</accession>